<evidence type="ECO:0000313" key="8">
    <source>
        <dbReference type="EMBL" id="KKZ13468.1"/>
    </source>
</evidence>
<evidence type="ECO:0000313" key="9">
    <source>
        <dbReference type="Proteomes" id="UP000035067"/>
    </source>
</evidence>
<comment type="subcellular location">
    <subcellularLocation>
        <location evidence="7">Cellular thylakoid membrane</location>
        <topology evidence="7">Single-pass membrane protein</topology>
    </subcellularLocation>
</comment>
<dbReference type="GO" id="GO:0015979">
    <property type="term" value="P:photosynthesis"/>
    <property type="evidence" value="ECO:0007669"/>
    <property type="project" value="UniProtKB-UniRule"/>
</dbReference>
<dbReference type="AlphaFoldDB" id="A0A0G2HN39"/>
<accession>A0A0G2HN39</accession>
<evidence type="ECO:0000256" key="2">
    <source>
        <dbReference type="ARBA" id="ARBA00022692"/>
    </source>
</evidence>
<dbReference type="Proteomes" id="UP000035067">
    <property type="component" value="Unassembled WGS sequence"/>
</dbReference>
<reference evidence="8 9" key="1">
    <citation type="submission" date="2015-01" db="EMBL/GenBank/DDBJ databases">
        <title>Lifestyle Evolution in Cyanobacterial Symbionts of Sponges.</title>
        <authorList>
            <person name="Burgsdorf I."/>
            <person name="Slaby B.M."/>
            <person name="Handley K.M."/>
            <person name="Haber M."/>
            <person name="Blom J."/>
            <person name="Marshall C.W."/>
            <person name="Gilbert J.A."/>
            <person name="Hentschel U."/>
            <person name="Steindler L."/>
        </authorList>
    </citation>
    <scope>NUCLEOTIDE SEQUENCE [LARGE SCALE GENOMIC DNA]</scope>
    <source>
        <strain evidence="8">SP3</strain>
    </source>
</reference>
<keyword evidence="4 7" id="KW-1133">Transmembrane helix</keyword>
<gene>
    <name evidence="7" type="primary">psaM</name>
    <name evidence="8" type="ORF">TE42_00390</name>
</gene>
<dbReference type="GO" id="GO:0009522">
    <property type="term" value="C:photosystem I"/>
    <property type="evidence" value="ECO:0007669"/>
    <property type="project" value="UniProtKB-KW"/>
</dbReference>
<proteinExistence type="inferred from homology"/>
<evidence type="ECO:0000256" key="1">
    <source>
        <dbReference type="ARBA" id="ARBA00022531"/>
    </source>
</evidence>
<keyword evidence="2 7" id="KW-0812">Transmembrane</keyword>
<dbReference type="HAMAP" id="MF_00828">
    <property type="entry name" value="PSI_PsaM"/>
    <property type="match status" value="1"/>
</dbReference>
<comment type="similarity">
    <text evidence="7">Belongs to the PsaM family.</text>
</comment>
<dbReference type="GO" id="GO:0031676">
    <property type="term" value="C:plasma membrane-derived thylakoid membrane"/>
    <property type="evidence" value="ECO:0007669"/>
    <property type="project" value="UniProtKB-SubCell"/>
</dbReference>
<keyword evidence="1 7" id="KW-0602">Photosynthesis</keyword>
<protein>
    <recommendedName>
        <fullName evidence="7">Photosystem I reaction center subunit XII</fullName>
    </recommendedName>
    <alternativeName>
        <fullName evidence="7">PSI-M</fullName>
    </alternativeName>
</protein>
<dbReference type="NCBIfam" id="TIGR03053">
    <property type="entry name" value="PS_I_psaM"/>
    <property type="match status" value="1"/>
</dbReference>
<dbReference type="PATRIC" id="fig|1604020.3.peg.279"/>
<organism evidence="8 9">
    <name type="scientific">Candidatus Synechococcus spongiarum SP3</name>
    <dbReference type="NCBI Taxonomy" id="1604020"/>
    <lineage>
        <taxon>Bacteria</taxon>
        <taxon>Bacillati</taxon>
        <taxon>Cyanobacteriota</taxon>
        <taxon>Cyanophyceae</taxon>
        <taxon>Synechococcales</taxon>
        <taxon>Synechococcaceae</taxon>
        <taxon>Synechococcus</taxon>
    </lineage>
</organism>
<keyword evidence="5 7" id="KW-0793">Thylakoid</keyword>
<evidence type="ECO:0000256" key="4">
    <source>
        <dbReference type="ARBA" id="ARBA00022989"/>
    </source>
</evidence>
<name>A0A0G2HN39_9SYNE</name>
<evidence type="ECO:0000256" key="7">
    <source>
        <dbReference type="HAMAP-Rule" id="MF_00828"/>
    </source>
</evidence>
<dbReference type="Pfam" id="PF07465">
    <property type="entry name" value="PsaM"/>
    <property type="match status" value="1"/>
</dbReference>
<comment type="caution">
    <text evidence="8">The sequence shown here is derived from an EMBL/GenBank/DDBJ whole genome shotgun (WGS) entry which is preliminary data.</text>
</comment>
<evidence type="ECO:0000256" key="3">
    <source>
        <dbReference type="ARBA" id="ARBA00022836"/>
    </source>
</evidence>
<feature type="transmembrane region" description="Helical" evidence="7">
    <location>
        <begin position="6"/>
        <end position="28"/>
    </location>
</feature>
<keyword evidence="3 7" id="KW-0603">Photosystem I</keyword>
<dbReference type="SUPFAM" id="SSF81548">
    <property type="entry name" value="Subunit XII of photosystem I reaction centre, PsaM"/>
    <property type="match status" value="1"/>
</dbReference>
<evidence type="ECO:0000256" key="6">
    <source>
        <dbReference type="ARBA" id="ARBA00023136"/>
    </source>
</evidence>
<dbReference type="InterPro" id="IPR010010">
    <property type="entry name" value="PSI_PsaM"/>
</dbReference>
<sequence>MDQTQVFIALVVALHAAVLAVRLSVALYRS</sequence>
<keyword evidence="6 7" id="KW-0472">Membrane</keyword>
<dbReference type="EMBL" id="JXQG01000001">
    <property type="protein sequence ID" value="KKZ13468.1"/>
    <property type="molecule type" value="Genomic_DNA"/>
</dbReference>
<dbReference type="InterPro" id="IPR037279">
    <property type="entry name" value="PSI_PsaM_sf"/>
</dbReference>
<evidence type="ECO:0000256" key="5">
    <source>
        <dbReference type="ARBA" id="ARBA00023078"/>
    </source>
</evidence>